<dbReference type="InterPro" id="IPR023674">
    <property type="entry name" value="Ribosomal_uL1-like"/>
</dbReference>
<dbReference type="GeneTree" id="ENSGT00940000162168"/>
<organism evidence="5 6">
    <name type="scientific">Sphenodon punctatus</name>
    <name type="common">Tuatara</name>
    <name type="synonym">Hatteria punctata</name>
    <dbReference type="NCBI Taxonomy" id="8508"/>
    <lineage>
        <taxon>Eukaryota</taxon>
        <taxon>Metazoa</taxon>
        <taxon>Chordata</taxon>
        <taxon>Craniata</taxon>
        <taxon>Vertebrata</taxon>
        <taxon>Euteleostomi</taxon>
        <taxon>Lepidosauria</taxon>
        <taxon>Sphenodontia</taxon>
        <taxon>Sphenodontidae</taxon>
        <taxon>Sphenodon</taxon>
    </lineage>
</organism>
<dbReference type="PANTHER" id="PTHR36427">
    <property type="entry name" value="54S RIBOSOMAL PROTEIN L1, MITOCHONDRIAL"/>
    <property type="match status" value="1"/>
</dbReference>
<evidence type="ECO:0000313" key="6">
    <source>
        <dbReference type="Proteomes" id="UP000694392"/>
    </source>
</evidence>
<dbReference type="SUPFAM" id="SSF56808">
    <property type="entry name" value="Ribosomal protein L1"/>
    <property type="match status" value="1"/>
</dbReference>
<dbReference type="InterPro" id="IPR016095">
    <property type="entry name" value="Ribosomal_uL1_3-a/b-sand"/>
</dbReference>
<sequence length="302" mass="34524">MVLFIIFICTRPAKSFTKKSKKTAEEEKGEKKVPYRKPLPTVPGDDVYLTWCYSRPVYEAEVAVDMLKKFQVLDFTYPKQHVYADLTLDMTMGKKKPLEPFTDSVLLPFPYVKEINKVVVFTENTDEANLATENGAAFAGGTELIGQIHGDEIKADFYVAVPTITSKLGSLRNKLKKKFPASKKGSVDYDILKMLEFFKMTQEYEVKDENFIQIRIATLDMPNEQIVANVDAVIKEVCKYRPLSFGPFVTRLILRSSTSEGLDVKCERFLPQPEKVVKVEVVEEEEEEEEEEPEDEKTEDSK</sequence>
<dbReference type="AlphaFoldDB" id="A0A8D0G3A6"/>
<dbReference type="Ensembl" id="ENSSPUT00000002744.1">
    <property type="protein sequence ID" value="ENSSPUP00000002593.1"/>
    <property type="gene ID" value="ENSSPUG00000002005.1"/>
</dbReference>
<name>A0A8D0G3A6_SPHPU</name>
<dbReference type="GO" id="GO:1990904">
    <property type="term" value="C:ribonucleoprotein complex"/>
    <property type="evidence" value="ECO:0007669"/>
    <property type="project" value="UniProtKB-KW"/>
</dbReference>
<reference evidence="5" key="2">
    <citation type="submission" date="2025-09" db="UniProtKB">
        <authorList>
            <consortium name="Ensembl"/>
        </authorList>
    </citation>
    <scope>IDENTIFICATION</scope>
</reference>
<keyword evidence="3" id="KW-0687">Ribonucleoprotein</keyword>
<dbReference type="OMA" id="MWDKSSA"/>
<reference evidence="5" key="1">
    <citation type="submission" date="2025-08" db="UniProtKB">
        <authorList>
            <consortium name="Ensembl"/>
        </authorList>
    </citation>
    <scope>IDENTIFICATION</scope>
</reference>
<comment type="similarity">
    <text evidence="1">Belongs to the universal ribosomal protein uL1 family.</text>
</comment>
<dbReference type="InterPro" id="IPR028364">
    <property type="entry name" value="Ribosomal_uL1/biogenesis"/>
</dbReference>
<keyword evidence="6" id="KW-1185">Reference proteome</keyword>
<dbReference type="Gene3D" id="3.40.50.790">
    <property type="match status" value="1"/>
</dbReference>
<keyword evidence="2" id="KW-0689">Ribosomal protein</keyword>
<protein>
    <submittedName>
        <fullName evidence="5">Mitochondrial ribosomal protein L1</fullName>
    </submittedName>
</protein>
<dbReference type="Gene3D" id="3.30.190.20">
    <property type="match status" value="1"/>
</dbReference>
<dbReference type="Pfam" id="PF00687">
    <property type="entry name" value="Ribosomal_L1"/>
    <property type="match status" value="1"/>
</dbReference>
<feature type="region of interest" description="Disordered" evidence="4">
    <location>
        <begin position="280"/>
        <end position="302"/>
    </location>
</feature>
<gene>
    <name evidence="5" type="primary">MRPL1</name>
</gene>
<evidence type="ECO:0000256" key="3">
    <source>
        <dbReference type="ARBA" id="ARBA00023274"/>
    </source>
</evidence>
<evidence type="ECO:0000256" key="4">
    <source>
        <dbReference type="SAM" id="MobiDB-lite"/>
    </source>
</evidence>
<accession>A0A8D0G3A6</accession>
<dbReference type="GO" id="GO:0005840">
    <property type="term" value="C:ribosome"/>
    <property type="evidence" value="ECO:0007669"/>
    <property type="project" value="UniProtKB-KW"/>
</dbReference>
<dbReference type="Proteomes" id="UP000694392">
    <property type="component" value="Unplaced"/>
</dbReference>
<dbReference type="PANTHER" id="PTHR36427:SF3">
    <property type="entry name" value="LARGE RIBOSOMAL SUBUNIT PROTEIN UL1M"/>
    <property type="match status" value="1"/>
</dbReference>
<proteinExistence type="inferred from homology"/>
<evidence type="ECO:0000256" key="2">
    <source>
        <dbReference type="ARBA" id="ARBA00022980"/>
    </source>
</evidence>
<evidence type="ECO:0000313" key="5">
    <source>
        <dbReference type="Ensembl" id="ENSSPUP00000002593.1"/>
    </source>
</evidence>
<feature type="compositionally biased region" description="Acidic residues" evidence="4">
    <location>
        <begin position="282"/>
        <end position="302"/>
    </location>
</feature>
<evidence type="ECO:0000256" key="1">
    <source>
        <dbReference type="ARBA" id="ARBA00010531"/>
    </source>
</evidence>